<dbReference type="Pfam" id="PF13673">
    <property type="entry name" value="Acetyltransf_10"/>
    <property type="match status" value="1"/>
</dbReference>
<accession>A0A916ZIP8</accession>
<proteinExistence type="predicted"/>
<name>A0A916ZIP8_9HYPH</name>
<reference evidence="2" key="2">
    <citation type="submission" date="2020-09" db="EMBL/GenBank/DDBJ databases">
        <authorList>
            <person name="Sun Q."/>
            <person name="Zhou Y."/>
        </authorList>
    </citation>
    <scope>NUCLEOTIDE SEQUENCE</scope>
    <source>
        <strain evidence="2">CGMCC 1.15367</strain>
    </source>
</reference>
<comment type="caution">
    <text evidence="2">The sequence shown here is derived from an EMBL/GenBank/DDBJ whole genome shotgun (WGS) entry which is preliminary data.</text>
</comment>
<dbReference type="CDD" id="cd04301">
    <property type="entry name" value="NAT_SF"/>
    <property type="match status" value="1"/>
</dbReference>
<evidence type="ECO:0000313" key="2">
    <source>
        <dbReference type="EMBL" id="GGE00135.1"/>
    </source>
</evidence>
<dbReference type="GO" id="GO:0016747">
    <property type="term" value="F:acyltransferase activity, transferring groups other than amino-acyl groups"/>
    <property type="evidence" value="ECO:0007669"/>
    <property type="project" value="InterPro"/>
</dbReference>
<dbReference type="EMBL" id="BMIQ01000002">
    <property type="protein sequence ID" value="GGE00135.1"/>
    <property type="molecule type" value="Genomic_DNA"/>
</dbReference>
<dbReference type="PROSITE" id="PS51186">
    <property type="entry name" value="GNAT"/>
    <property type="match status" value="1"/>
</dbReference>
<dbReference type="Gene3D" id="3.40.630.30">
    <property type="match status" value="1"/>
</dbReference>
<reference evidence="2" key="1">
    <citation type="journal article" date="2014" name="Int. J. Syst. Evol. Microbiol.">
        <title>Complete genome sequence of Corynebacterium casei LMG S-19264T (=DSM 44701T), isolated from a smear-ripened cheese.</title>
        <authorList>
            <consortium name="US DOE Joint Genome Institute (JGI-PGF)"/>
            <person name="Walter F."/>
            <person name="Albersmeier A."/>
            <person name="Kalinowski J."/>
            <person name="Ruckert C."/>
        </authorList>
    </citation>
    <scope>NUCLEOTIDE SEQUENCE</scope>
    <source>
        <strain evidence="2">CGMCC 1.15367</strain>
    </source>
</reference>
<dbReference type="SUPFAM" id="SSF55729">
    <property type="entry name" value="Acyl-CoA N-acyltransferases (Nat)"/>
    <property type="match status" value="1"/>
</dbReference>
<dbReference type="InterPro" id="IPR000182">
    <property type="entry name" value="GNAT_dom"/>
</dbReference>
<evidence type="ECO:0000259" key="1">
    <source>
        <dbReference type="PROSITE" id="PS51186"/>
    </source>
</evidence>
<dbReference type="Proteomes" id="UP000644699">
    <property type="component" value="Unassembled WGS sequence"/>
</dbReference>
<dbReference type="RefSeq" id="WP_188907939.1">
    <property type="nucleotide sequence ID" value="NZ_BMIQ01000002.1"/>
</dbReference>
<evidence type="ECO:0000313" key="3">
    <source>
        <dbReference type="Proteomes" id="UP000644699"/>
    </source>
</evidence>
<feature type="domain" description="N-acetyltransferase" evidence="1">
    <location>
        <begin position="8"/>
        <end position="150"/>
    </location>
</feature>
<dbReference type="InterPro" id="IPR016181">
    <property type="entry name" value="Acyl_CoA_acyltransferase"/>
</dbReference>
<keyword evidence="3" id="KW-1185">Reference proteome</keyword>
<organism evidence="2 3">
    <name type="scientific">Aureimonas endophytica</name>
    <dbReference type="NCBI Taxonomy" id="2027858"/>
    <lineage>
        <taxon>Bacteria</taxon>
        <taxon>Pseudomonadati</taxon>
        <taxon>Pseudomonadota</taxon>
        <taxon>Alphaproteobacteria</taxon>
        <taxon>Hyphomicrobiales</taxon>
        <taxon>Aurantimonadaceae</taxon>
        <taxon>Aureimonas</taxon>
    </lineage>
</organism>
<dbReference type="AlphaFoldDB" id="A0A916ZIP8"/>
<protein>
    <submittedName>
        <fullName evidence="2">ElaA protein</fullName>
    </submittedName>
</protein>
<gene>
    <name evidence="2" type="ORF">GCM10011390_18660</name>
</gene>
<sequence>MATDWRWRAFDALTARELHDILKLRCDVFVVEQACAFPEIDGRDPEAHHLMGFEASGLAGCLRLFGPSAEEPAWRIGRIAVGPGQRGTGLGHRMMAEALRFAAEGSPGHAIVLSAQSRLEAFYARHGFEAEGLPYLEDGIEHVDMRRPGHTGLT</sequence>